<dbReference type="PANTHER" id="PTHR30203">
    <property type="entry name" value="OUTER MEMBRANE CATION EFFLUX PROTEIN"/>
    <property type="match status" value="1"/>
</dbReference>
<organism evidence="2 3">
    <name type="scientific">Eiseniibacteriota bacterium</name>
    <dbReference type="NCBI Taxonomy" id="2212470"/>
    <lineage>
        <taxon>Bacteria</taxon>
        <taxon>Candidatus Eiseniibacteriota</taxon>
    </lineage>
</organism>
<dbReference type="AlphaFoldDB" id="A0A937XCI1"/>
<accession>A0A937XCI1</accession>
<name>A0A937XCI1_UNCEI</name>
<evidence type="ECO:0000256" key="1">
    <source>
        <dbReference type="ARBA" id="ARBA00007613"/>
    </source>
</evidence>
<sequence length="419" mass="45558">MNLTLAPAAGRRARAPWLWLWALGALAAPAAGEIEICWDDLRIAAGNHPLAGMAAADLAAAEAELAAMSRYPNPVVGFALGQTRTDATGSRGRVWETEAAVPVPVPPVWRGRVAAARAERSAVADEADGARRDALAGLRALVWEIDHGQEALSLLEQARAQLGRLVDVARLRVAHGEARPLEATQLEVELARADLDVRAAESRLAARQRALALWLPGTLPAEFRLASELAHLPELPPAETAAALALARQPALQAARQRALAAGHLLRAERHARWPELTVGAFYEREPEGERYGGRVELALPLWNWNGPAIQRARAQAARAEHRLRHEATLIEVQAGEIHAAAASARERALRYRDELMPRTEQTALALERLYRVGEADLLELLSARREAIQMGLEMWAALLEAQLTAQQLTLLMGGDDHE</sequence>
<dbReference type="InterPro" id="IPR010131">
    <property type="entry name" value="MdtP/NodT-like"/>
</dbReference>
<dbReference type="GO" id="GO:0015562">
    <property type="term" value="F:efflux transmembrane transporter activity"/>
    <property type="evidence" value="ECO:0007669"/>
    <property type="project" value="InterPro"/>
</dbReference>
<proteinExistence type="inferred from homology"/>
<evidence type="ECO:0000313" key="3">
    <source>
        <dbReference type="Proteomes" id="UP000748308"/>
    </source>
</evidence>
<comment type="similarity">
    <text evidence="1">Belongs to the outer membrane factor (OMF) (TC 1.B.17) family.</text>
</comment>
<dbReference type="Proteomes" id="UP000748308">
    <property type="component" value="Unassembled WGS sequence"/>
</dbReference>
<dbReference type="InterPro" id="IPR003423">
    <property type="entry name" value="OMP_efflux"/>
</dbReference>
<dbReference type="Pfam" id="PF02321">
    <property type="entry name" value="OEP"/>
    <property type="match status" value="1"/>
</dbReference>
<dbReference type="EMBL" id="VGIY01000250">
    <property type="protein sequence ID" value="MBM3318054.1"/>
    <property type="molecule type" value="Genomic_DNA"/>
</dbReference>
<reference evidence="2" key="1">
    <citation type="submission" date="2019-03" db="EMBL/GenBank/DDBJ databases">
        <title>Lake Tanganyika Metagenome-Assembled Genomes (MAGs).</title>
        <authorList>
            <person name="Tran P."/>
        </authorList>
    </citation>
    <scope>NUCLEOTIDE SEQUENCE</scope>
    <source>
        <strain evidence="2">M_DeepCast_400m_m2_100</strain>
    </source>
</reference>
<protein>
    <submittedName>
        <fullName evidence="2">TolC family protein</fullName>
    </submittedName>
</protein>
<gene>
    <name evidence="2" type="ORF">FJY75_09410</name>
</gene>
<dbReference type="PANTHER" id="PTHR30203:SF24">
    <property type="entry name" value="BLR4935 PROTEIN"/>
    <property type="match status" value="1"/>
</dbReference>
<evidence type="ECO:0000313" key="2">
    <source>
        <dbReference type="EMBL" id="MBM3318054.1"/>
    </source>
</evidence>
<dbReference type="Gene3D" id="1.20.1600.10">
    <property type="entry name" value="Outer membrane efflux proteins (OEP)"/>
    <property type="match status" value="1"/>
</dbReference>
<dbReference type="SUPFAM" id="SSF56954">
    <property type="entry name" value="Outer membrane efflux proteins (OEP)"/>
    <property type="match status" value="1"/>
</dbReference>
<comment type="caution">
    <text evidence="2">The sequence shown here is derived from an EMBL/GenBank/DDBJ whole genome shotgun (WGS) entry which is preliminary data.</text>
</comment>